<proteinExistence type="predicted"/>
<feature type="region of interest" description="Disordered" evidence="1">
    <location>
        <begin position="142"/>
        <end position="170"/>
    </location>
</feature>
<evidence type="ECO:0000256" key="1">
    <source>
        <dbReference type="SAM" id="MobiDB-lite"/>
    </source>
</evidence>
<dbReference type="InterPro" id="IPR023393">
    <property type="entry name" value="START-like_dom_sf"/>
</dbReference>
<keyword evidence="3" id="KW-1185">Reference proteome</keyword>
<reference evidence="2 3" key="1">
    <citation type="submission" date="2020-12" db="EMBL/GenBank/DDBJ databases">
        <title>Halosimplex halophilum sp. nov. and Halosimplex salinum sp. nov., two new members of the genus Halosimplex.</title>
        <authorList>
            <person name="Cui H.L."/>
        </authorList>
    </citation>
    <scope>NUCLEOTIDE SEQUENCE [LARGE SCALE GENOMIC DNA]</scope>
    <source>
        <strain evidence="2 3">YGH94</strain>
    </source>
</reference>
<organism evidence="2 3">
    <name type="scientific">Halosimplex litoreum</name>
    <dbReference type="NCBI Taxonomy" id="1198301"/>
    <lineage>
        <taxon>Archaea</taxon>
        <taxon>Methanobacteriati</taxon>
        <taxon>Methanobacteriota</taxon>
        <taxon>Stenosarchaea group</taxon>
        <taxon>Halobacteria</taxon>
        <taxon>Halobacteriales</taxon>
        <taxon>Haloarculaceae</taxon>
        <taxon>Halosimplex</taxon>
    </lineage>
</organism>
<dbReference type="RefSeq" id="WP_198062277.1">
    <property type="nucleotide sequence ID" value="NZ_CP065856.1"/>
</dbReference>
<gene>
    <name evidence="2" type="ORF">I7X12_02305</name>
</gene>
<dbReference type="PANTHER" id="PTHR36166:SF1">
    <property type="entry name" value="SRPBCC DOMAIN-CONTAINING PROTEIN"/>
    <property type="match status" value="1"/>
</dbReference>
<dbReference type="CDD" id="cd07822">
    <property type="entry name" value="SRPBCC_4"/>
    <property type="match status" value="1"/>
</dbReference>
<sequence length="170" mass="18814">MEIFTAIDIDASPETVWSVLTDFDAYDDWNPRTRITGRAEAGERLVVAPGPDAEGMPTFRPRVLRADEPTELRWLGHLYVRGLFDGEHVFAIEELDDGRTRFTQSERFGGVLVRPLLRLYGDDTEAGFEAVNAALKARAEEIDGRAGDGRPEIRVEGDGHSADTEVPLSG</sequence>
<dbReference type="SUPFAM" id="SSF55961">
    <property type="entry name" value="Bet v1-like"/>
    <property type="match status" value="1"/>
</dbReference>
<dbReference type="Gene3D" id="3.30.530.20">
    <property type="match status" value="1"/>
</dbReference>
<dbReference type="Proteomes" id="UP000595001">
    <property type="component" value="Chromosome"/>
</dbReference>
<dbReference type="PANTHER" id="PTHR36166">
    <property type="entry name" value="CHROMOSOME 9, WHOLE GENOME SHOTGUN SEQUENCE"/>
    <property type="match status" value="1"/>
</dbReference>
<name>A0A7T3G062_9EURY</name>
<dbReference type="OrthoDB" id="66844at2157"/>
<dbReference type="EMBL" id="CP065856">
    <property type="protein sequence ID" value="QPV63488.1"/>
    <property type="molecule type" value="Genomic_DNA"/>
</dbReference>
<accession>A0A7T3G062</accession>
<dbReference type="GeneID" id="60587288"/>
<feature type="compositionally biased region" description="Basic and acidic residues" evidence="1">
    <location>
        <begin position="142"/>
        <end position="163"/>
    </location>
</feature>
<dbReference type="AlphaFoldDB" id="A0A7T3G062"/>
<dbReference type="KEGG" id="hlt:I7X12_02305"/>
<evidence type="ECO:0000313" key="3">
    <source>
        <dbReference type="Proteomes" id="UP000595001"/>
    </source>
</evidence>
<dbReference type="InterPro" id="IPR019587">
    <property type="entry name" value="Polyketide_cyclase/dehydratase"/>
</dbReference>
<evidence type="ECO:0000313" key="2">
    <source>
        <dbReference type="EMBL" id="QPV63488.1"/>
    </source>
</evidence>
<protein>
    <submittedName>
        <fullName evidence="2">SRPBCC domain-containing protein</fullName>
    </submittedName>
</protein>
<dbReference type="Pfam" id="PF10604">
    <property type="entry name" value="Polyketide_cyc2"/>
    <property type="match status" value="1"/>
</dbReference>